<feature type="domain" description="Gfo/Idh/MocA-like oxidoreductase N-terminal" evidence="1">
    <location>
        <begin position="7"/>
        <end position="121"/>
    </location>
</feature>
<organism evidence="3">
    <name type="scientific">marine metagenome</name>
    <dbReference type="NCBI Taxonomy" id="408172"/>
    <lineage>
        <taxon>unclassified sequences</taxon>
        <taxon>metagenomes</taxon>
        <taxon>ecological metagenomes</taxon>
    </lineage>
</organism>
<dbReference type="PANTHER" id="PTHR43377:SF1">
    <property type="entry name" value="BILIVERDIN REDUCTASE A"/>
    <property type="match status" value="1"/>
</dbReference>
<dbReference type="EMBL" id="UINC01091708">
    <property type="protein sequence ID" value="SVC44683.1"/>
    <property type="molecule type" value="Genomic_DNA"/>
</dbReference>
<sequence length="329" mass="37633">MMNIKNLNFAVVGSGSIGLRHTKNLKHLGATKISVFDPDKKRKPFIEELGFNFVTNFEDLRDQNIDIALICTPPNLHLYYLDKLISFNAHVFIEKPLSHSYEQAKKLYKRIKNYPKFITIGFNWRFHESMVKVKELLNNGYIGKPLIGIFESGQYLANWRPTTDYRKGYFAKKETGGGIISDGCHEIDIATWLLGSPSSIISIKSKVSDLEIETEDTAIILLETESNKLIEIHLNAVEKDYARNSKIIGEKGTITWDFLTGVKISSDEMNETYKLTPDTNDMYVDELHNFINNVIKSKRPSISYERGLEIQKLIYSAHKSAEKGKKIFI</sequence>
<proteinExistence type="predicted"/>
<gene>
    <name evidence="3" type="ORF">METZ01_LOCUS297537</name>
</gene>
<dbReference type="InterPro" id="IPR051450">
    <property type="entry name" value="Gfo/Idh/MocA_Oxidoreductases"/>
</dbReference>
<dbReference type="InterPro" id="IPR036291">
    <property type="entry name" value="NAD(P)-bd_dom_sf"/>
</dbReference>
<dbReference type="Gene3D" id="3.40.50.720">
    <property type="entry name" value="NAD(P)-binding Rossmann-like Domain"/>
    <property type="match status" value="1"/>
</dbReference>
<dbReference type="Gene3D" id="3.30.360.10">
    <property type="entry name" value="Dihydrodipicolinate Reductase, domain 2"/>
    <property type="match status" value="1"/>
</dbReference>
<dbReference type="SUPFAM" id="SSF55347">
    <property type="entry name" value="Glyceraldehyde-3-phosphate dehydrogenase-like, C-terminal domain"/>
    <property type="match status" value="1"/>
</dbReference>
<feature type="domain" description="GFO/IDH/MocA-like oxidoreductase" evidence="2">
    <location>
        <begin position="131"/>
        <end position="254"/>
    </location>
</feature>
<protein>
    <recommendedName>
        <fullName evidence="4">Gfo/Idh/MocA-like oxidoreductase N-terminal domain-containing protein</fullName>
    </recommendedName>
</protein>
<dbReference type="Pfam" id="PF01408">
    <property type="entry name" value="GFO_IDH_MocA"/>
    <property type="match status" value="1"/>
</dbReference>
<evidence type="ECO:0000313" key="3">
    <source>
        <dbReference type="EMBL" id="SVC44683.1"/>
    </source>
</evidence>
<accession>A0A382M6U8</accession>
<name>A0A382M6U8_9ZZZZ</name>
<dbReference type="InterPro" id="IPR000683">
    <property type="entry name" value="Gfo/Idh/MocA-like_OxRdtase_N"/>
</dbReference>
<dbReference type="InterPro" id="IPR055170">
    <property type="entry name" value="GFO_IDH_MocA-like_dom"/>
</dbReference>
<dbReference type="GO" id="GO:0000166">
    <property type="term" value="F:nucleotide binding"/>
    <property type="evidence" value="ECO:0007669"/>
    <property type="project" value="InterPro"/>
</dbReference>
<dbReference type="SUPFAM" id="SSF51735">
    <property type="entry name" value="NAD(P)-binding Rossmann-fold domains"/>
    <property type="match status" value="1"/>
</dbReference>
<dbReference type="PANTHER" id="PTHR43377">
    <property type="entry name" value="BILIVERDIN REDUCTASE A"/>
    <property type="match status" value="1"/>
</dbReference>
<evidence type="ECO:0000259" key="1">
    <source>
        <dbReference type="Pfam" id="PF01408"/>
    </source>
</evidence>
<reference evidence="3" key="1">
    <citation type="submission" date="2018-05" db="EMBL/GenBank/DDBJ databases">
        <authorList>
            <person name="Lanie J.A."/>
            <person name="Ng W.-L."/>
            <person name="Kazmierczak K.M."/>
            <person name="Andrzejewski T.M."/>
            <person name="Davidsen T.M."/>
            <person name="Wayne K.J."/>
            <person name="Tettelin H."/>
            <person name="Glass J.I."/>
            <person name="Rusch D."/>
            <person name="Podicherti R."/>
            <person name="Tsui H.-C.T."/>
            <person name="Winkler M.E."/>
        </authorList>
    </citation>
    <scope>NUCLEOTIDE SEQUENCE</scope>
</reference>
<evidence type="ECO:0008006" key="4">
    <source>
        <dbReference type="Google" id="ProtNLM"/>
    </source>
</evidence>
<dbReference type="Pfam" id="PF22725">
    <property type="entry name" value="GFO_IDH_MocA_C3"/>
    <property type="match status" value="1"/>
</dbReference>
<evidence type="ECO:0000259" key="2">
    <source>
        <dbReference type="Pfam" id="PF22725"/>
    </source>
</evidence>
<dbReference type="AlphaFoldDB" id="A0A382M6U8"/>